<keyword evidence="2" id="KW-1185">Reference proteome</keyword>
<dbReference type="InterPro" id="IPR023393">
    <property type="entry name" value="START-like_dom_sf"/>
</dbReference>
<dbReference type="eggNOG" id="COG3832">
    <property type="taxonomic scope" value="Bacteria"/>
</dbReference>
<comment type="caution">
    <text evidence="1">The sequence shown here is derived from an EMBL/GenBank/DDBJ whole genome shotgun (WGS) entry which is preliminary data.</text>
</comment>
<dbReference type="STRING" id="153721.MYP_4650"/>
<dbReference type="CDD" id="cd07818">
    <property type="entry name" value="SRPBCC_1"/>
    <property type="match status" value="1"/>
</dbReference>
<protein>
    <recommendedName>
        <fullName evidence="3">Polyketide cyclase</fullName>
    </recommendedName>
</protein>
<name>A0A098LKC3_9BACT</name>
<dbReference type="InterPro" id="IPR019587">
    <property type="entry name" value="Polyketide_cyclase/dehydratase"/>
</dbReference>
<proteinExistence type="predicted"/>
<sequence length="176" mass="20352">MKLARTILLILLGILLLIFTGALFFPKTYSVQRSIVIKQPAEKLYKEISDYNDFKDWNPWSERDSTIKKIVEGQPSRSGHKYSWEGEKAGKGYMVITETNKPNMVHSKLTMITPIESESEVYFTIEPVEGGTKVTWKNEGNLDYPLGRYFGFMVKDLLEKDFDKGLKNLKKYAEMH</sequence>
<evidence type="ECO:0008006" key="3">
    <source>
        <dbReference type="Google" id="ProtNLM"/>
    </source>
</evidence>
<dbReference type="EMBL" id="BBLT01000013">
    <property type="protein sequence ID" value="GAL87420.1"/>
    <property type="molecule type" value="Genomic_DNA"/>
</dbReference>
<evidence type="ECO:0000313" key="1">
    <source>
        <dbReference type="EMBL" id="GAL87420.1"/>
    </source>
</evidence>
<dbReference type="AlphaFoldDB" id="A0A098LKC3"/>
<reference evidence="1 2" key="1">
    <citation type="submission" date="2014-09" db="EMBL/GenBank/DDBJ databases">
        <title>Sporocytophaga myxococcoides PG-01 genome sequencing.</title>
        <authorList>
            <person name="Liu L."/>
            <person name="Gao P.J."/>
            <person name="Chen G.J."/>
            <person name="Wang L.S."/>
        </authorList>
    </citation>
    <scope>NUCLEOTIDE SEQUENCE [LARGE SCALE GENOMIC DNA]</scope>
    <source>
        <strain evidence="1 2">PG-01</strain>
    </source>
</reference>
<dbReference type="SUPFAM" id="SSF55961">
    <property type="entry name" value="Bet v1-like"/>
    <property type="match status" value="1"/>
</dbReference>
<gene>
    <name evidence="1" type="ORF">MYP_4650</name>
</gene>
<dbReference type="Gene3D" id="3.30.530.20">
    <property type="match status" value="1"/>
</dbReference>
<accession>A0A098LKC3</accession>
<dbReference type="OrthoDB" id="9807923at2"/>
<dbReference type="RefSeq" id="WP_045468849.1">
    <property type="nucleotide sequence ID" value="NZ_BBLT01000013.1"/>
</dbReference>
<dbReference type="Pfam" id="PF10604">
    <property type="entry name" value="Polyketide_cyc2"/>
    <property type="match status" value="1"/>
</dbReference>
<evidence type="ECO:0000313" key="2">
    <source>
        <dbReference type="Proteomes" id="UP000030185"/>
    </source>
</evidence>
<organism evidence="1 2">
    <name type="scientific">Sporocytophaga myxococcoides</name>
    <dbReference type="NCBI Taxonomy" id="153721"/>
    <lineage>
        <taxon>Bacteria</taxon>
        <taxon>Pseudomonadati</taxon>
        <taxon>Bacteroidota</taxon>
        <taxon>Cytophagia</taxon>
        <taxon>Cytophagales</taxon>
        <taxon>Cytophagaceae</taxon>
        <taxon>Sporocytophaga</taxon>
    </lineage>
</organism>
<dbReference type="Proteomes" id="UP000030185">
    <property type="component" value="Unassembled WGS sequence"/>
</dbReference>